<name>A0A2N8U9K1_9BASI</name>
<evidence type="ECO:0000256" key="1">
    <source>
        <dbReference type="SAM" id="SignalP"/>
    </source>
</evidence>
<proteinExistence type="predicted"/>
<dbReference type="EMBL" id="LT795055">
    <property type="protein sequence ID" value="SJX61461.1"/>
    <property type="molecule type" value="Genomic_DNA"/>
</dbReference>
<evidence type="ECO:0000313" key="3">
    <source>
        <dbReference type="Proteomes" id="UP000239563"/>
    </source>
</evidence>
<evidence type="ECO:0000313" key="2">
    <source>
        <dbReference type="EMBL" id="SJX61461.1"/>
    </source>
</evidence>
<protein>
    <submittedName>
        <fullName evidence="2">Uncharacterized protein</fullName>
    </submittedName>
</protein>
<feature type="signal peptide" evidence="1">
    <location>
        <begin position="1"/>
        <end position="23"/>
    </location>
</feature>
<organism evidence="2 3">
    <name type="scientific">Sporisorium reilianum f. sp. reilianum</name>
    <dbReference type="NCBI Taxonomy" id="72559"/>
    <lineage>
        <taxon>Eukaryota</taxon>
        <taxon>Fungi</taxon>
        <taxon>Dikarya</taxon>
        <taxon>Basidiomycota</taxon>
        <taxon>Ustilaginomycotina</taxon>
        <taxon>Ustilaginomycetes</taxon>
        <taxon>Ustilaginales</taxon>
        <taxon>Ustilaginaceae</taxon>
        <taxon>Sporisorium</taxon>
    </lineage>
</organism>
<sequence>MLVHSARAFVAALLLGLVLHVHAIQMPAMRRSLSSHADAGAAGGSTLGKLARRWFFNFGGSLAPLDAVPIFEIPKSLIKTHKPAEVTKWEVFLQRVHRKHPDWTHVHWTTDGPVGYKGH</sequence>
<dbReference type="AlphaFoldDB" id="A0A2N8U9K1"/>
<dbReference type="Proteomes" id="UP000239563">
    <property type="component" value="Chromosome II"/>
</dbReference>
<accession>A0A2N8U9K1</accession>
<feature type="chain" id="PRO_5014828516" evidence="1">
    <location>
        <begin position="24"/>
        <end position="119"/>
    </location>
</feature>
<gene>
    <name evidence="2" type="ORF">SRS1_10529</name>
</gene>
<keyword evidence="1" id="KW-0732">Signal</keyword>
<reference evidence="2 3" key="1">
    <citation type="submission" date="2017-02" db="EMBL/GenBank/DDBJ databases">
        <authorList>
            <person name="Peterson S.W."/>
        </authorList>
    </citation>
    <scope>NUCLEOTIDE SEQUENCE [LARGE SCALE GENOMIC DNA]</scope>
    <source>
        <strain evidence="2 3">SRS1_H2-8</strain>
    </source>
</reference>